<dbReference type="AlphaFoldDB" id="A0A167GRY5"/>
<sequence length="130" mass="14473">MAGIRAARWPAIKTREKLMQFPHLKGITITNYTVPARDYVKLLIGTLGTMSGSTTHVVAGYCNPNEPVSAKIARAEEWAVPKERTVSGEKYAMRNVEWSGVLGDKLQLKVRIPKEEQADGDSETEPKHRP</sequence>
<organism evidence="1 2">
    <name type="scientific">Calocera viscosa (strain TUFC12733)</name>
    <dbReference type="NCBI Taxonomy" id="1330018"/>
    <lineage>
        <taxon>Eukaryota</taxon>
        <taxon>Fungi</taxon>
        <taxon>Dikarya</taxon>
        <taxon>Basidiomycota</taxon>
        <taxon>Agaricomycotina</taxon>
        <taxon>Dacrymycetes</taxon>
        <taxon>Dacrymycetales</taxon>
        <taxon>Dacrymycetaceae</taxon>
        <taxon>Calocera</taxon>
    </lineage>
</organism>
<dbReference type="STRING" id="1330018.A0A167GRY5"/>
<name>A0A167GRY5_CALVF</name>
<dbReference type="Proteomes" id="UP000076738">
    <property type="component" value="Unassembled WGS sequence"/>
</dbReference>
<dbReference type="OrthoDB" id="342264at2759"/>
<evidence type="ECO:0000313" key="2">
    <source>
        <dbReference type="Proteomes" id="UP000076738"/>
    </source>
</evidence>
<protein>
    <submittedName>
        <fullName evidence="1">Uncharacterized protein</fullName>
    </submittedName>
</protein>
<dbReference type="EMBL" id="KV417333">
    <property type="protein sequence ID" value="KZO90845.1"/>
    <property type="molecule type" value="Genomic_DNA"/>
</dbReference>
<reference evidence="1 2" key="1">
    <citation type="journal article" date="2016" name="Mol. Biol. Evol.">
        <title>Comparative Genomics of Early-Diverging Mushroom-Forming Fungi Provides Insights into the Origins of Lignocellulose Decay Capabilities.</title>
        <authorList>
            <person name="Nagy L.G."/>
            <person name="Riley R."/>
            <person name="Tritt A."/>
            <person name="Adam C."/>
            <person name="Daum C."/>
            <person name="Floudas D."/>
            <person name="Sun H."/>
            <person name="Yadav J.S."/>
            <person name="Pangilinan J."/>
            <person name="Larsson K.H."/>
            <person name="Matsuura K."/>
            <person name="Barry K."/>
            <person name="Labutti K."/>
            <person name="Kuo R."/>
            <person name="Ohm R.A."/>
            <person name="Bhattacharya S.S."/>
            <person name="Shirouzu T."/>
            <person name="Yoshinaga Y."/>
            <person name="Martin F.M."/>
            <person name="Grigoriev I.V."/>
            <person name="Hibbett D.S."/>
        </authorList>
    </citation>
    <scope>NUCLEOTIDE SEQUENCE [LARGE SCALE GENOMIC DNA]</scope>
    <source>
        <strain evidence="1 2">TUFC12733</strain>
    </source>
</reference>
<evidence type="ECO:0000313" key="1">
    <source>
        <dbReference type="EMBL" id="KZO90845.1"/>
    </source>
</evidence>
<gene>
    <name evidence="1" type="ORF">CALVIDRAFT_531197</name>
</gene>
<keyword evidence="2" id="KW-1185">Reference proteome</keyword>
<proteinExistence type="predicted"/>
<accession>A0A167GRY5</accession>